<dbReference type="InterPro" id="IPR013325">
    <property type="entry name" value="RNA_pol_sigma_r2"/>
</dbReference>
<dbReference type="Gene3D" id="1.20.140.160">
    <property type="match status" value="1"/>
</dbReference>
<dbReference type="CDD" id="cd06171">
    <property type="entry name" value="Sigma70_r4"/>
    <property type="match status" value="1"/>
</dbReference>
<gene>
    <name evidence="6" type="primary">fliA</name>
    <name evidence="9" type="ORF">FPZ22_00320</name>
</gene>
<evidence type="ECO:0000256" key="4">
    <source>
        <dbReference type="ARBA" id="ARBA00023125"/>
    </source>
</evidence>
<dbReference type="FunFam" id="1.10.1740.10:FF:000002">
    <property type="entry name" value="RNA polymerase sigma factor FliA"/>
    <property type="match status" value="1"/>
</dbReference>
<dbReference type="InterPro" id="IPR000943">
    <property type="entry name" value="RNA_pol_sigma70"/>
</dbReference>
<dbReference type="GO" id="GO:0005737">
    <property type="term" value="C:cytoplasm"/>
    <property type="evidence" value="ECO:0007669"/>
    <property type="project" value="UniProtKB-SubCell"/>
</dbReference>
<feature type="region of interest" description="Disordered" evidence="7">
    <location>
        <begin position="1"/>
        <end position="29"/>
    </location>
</feature>
<keyword evidence="2 6" id="KW-0805">Transcription regulation</keyword>
<dbReference type="InterPro" id="IPR007624">
    <property type="entry name" value="RNA_pol_sigma70_r3"/>
</dbReference>
<feature type="region of interest" description="Sigma-70 factor domain-3" evidence="6">
    <location>
        <begin position="158"/>
        <end position="228"/>
    </location>
</feature>
<sequence length="310" mass="33341">MAARRCAAPAGGGAGLSRQPVGARPGRDRAAGRALAVARCAARARRVLRRADDPPGSAGVSLAAREYQAVQRATAPDPVLQHAELVRRIAHHLAARLPASVEVDDLIQAGMIGLIEASRSYDAEQGASFETYASIRIRGAMIDEIRRGDWVPRSVHRRAREAAAAIREIEQATGRAASAQEVAARLEMPLADYMRLLEDASRGYVLSLDSHVEDHGEAEPAMESGFATPHEVAVRGEFGRELGAAIGHLPEREKLVLSLYYEQELNLKEIGAVLGVSESRVCQLHGQAVVRLRGRLTAFELADTGIANDD</sequence>
<evidence type="ECO:0000256" key="7">
    <source>
        <dbReference type="SAM" id="MobiDB-lite"/>
    </source>
</evidence>
<dbReference type="PANTHER" id="PTHR30385">
    <property type="entry name" value="SIGMA FACTOR F FLAGELLAR"/>
    <property type="match status" value="1"/>
</dbReference>
<protein>
    <recommendedName>
        <fullName evidence="6">RNA polymerase sigma factor FliA</fullName>
    </recommendedName>
    <alternativeName>
        <fullName evidence="6">RNA polymerase sigma factor for flagellar operon</fullName>
    </alternativeName>
    <alternativeName>
        <fullName evidence="6">Sigma F</fullName>
    </alternativeName>
    <alternativeName>
        <fullName evidence="6">Sigma-28</fullName>
    </alternativeName>
</protein>
<dbReference type="NCBIfam" id="TIGR02937">
    <property type="entry name" value="sigma70-ECF"/>
    <property type="match status" value="1"/>
</dbReference>
<dbReference type="Proteomes" id="UP000316584">
    <property type="component" value="Chromosome"/>
</dbReference>
<dbReference type="EMBL" id="CP042218">
    <property type="protein sequence ID" value="QDW65537.1"/>
    <property type="molecule type" value="Genomic_DNA"/>
</dbReference>
<organism evidence="9 10">
    <name type="scientific">Luteimonas granuli</name>
    <dbReference type="NCBI Taxonomy" id="1176533"/>
    <lineage>
        <taxon>Bacteria</taxon>
        <taxon>Pseudomonadati</taxon>
        <taxon>Pseudomonadota</taxon>
        <taxon>Gammaproteobacteria</taxon>
        <taxon>Lysobacterales</taxon>
        <taxon>Lysobacteraceae</taxon>
        <taxon>Luteimonas</taxon>
    </lineage>
</organism>
<dbReference type="Gene3D" id="1.10.1740.10">
    <property type="match status" value="1"/>
</dbReference>
<dbReference type="AlphaFoldDB" id="A0A518N0U2"/>
<dbReference type="InterPro" id="IPR014284">
    <property type="entry name" value="RNA_pol_sigma-70_dom"/>
</dbReference>
<dbReference type="SUPFAM" id="SSF88659">
    <property type="entry name" value="Sigma3 and sigma4 domains of RNA polymerase sigma factors"/>
    <property type="match status" value="2"/>
</dbReference>
<keyword evidence="1 6" id="KW-0963">Cytoplasm</keyword>
<feature type="short sequence motif" description="Interaction with polymerase core subunit RpoC" evidence="6">
    <location>
        <begin position="105"/>
        <end position="108"/>
    </location>
</feature>
<dbReference type="OrthoDB" id="9799825at2"/>
<evidence type="ECO:0000259" key="8">
    <source>
        <dbReference type="PROSITE" id="PS00716"/>
    </source>
</evidence>
<comment type="function">
    <text evidence="6">Sigma factors are initiation factors that promote the attachment of RNA polymerase to specific initiation sites and are then released. This sigma factor controls the expression of flagella-related genes.</text>
</comment>
<dbReference type="Pfam" id="PF04542">
    <property type="entry name" value="Sigma70_r2"/>
    <property type="match status" value="1"/>
</dbReference>
<evidence type="ECO:0000256" key="1">
    <source>
        <dbReference type="ARBA" id="ARBA00022490"/>
    </source>
</evidence>
<evidence type="ECO:0000256" key="5">
    <source>
        <dbReference type="ARBA" id="ARBA00023163"/>
    </source>
</evidence>
<evidence type="ECO:0000256" key="6">
    <source>
        <dbReference type="HAMAP-Rule" id="MF_00962"/>
    </source>
</evidence>
<evidence type="ECO:0000256" key="3">
    <source>
        <dbReference type="ARBA" id="ARBA00023082"/>
    </source>
</evidence>
<comment type="subcellular location">
    <subcellularLocation>
        <location evidence="6">Cytoplasm</location>
    </subcellularLocation>
</comment>
<dbReference type="GO" id="GO:0016987">
    <property type="term" value="F:sigma factor activity"/>
    <property type="evidence" value="ECO:0007669"/>
    <property type="project" value="UniProtKB-UniRule"/>
</dbReference>
<keyword evidence="3 6" id="KW-0731">Sigma factor</keyword>
<feature type="region of interest" description="Sigma-70 factor domain-4" evidence="6">
    <location>
        <begin position="245"/>
        <end position="293"/>
    </location>
</feature>
<keyword evidence="10" id="KW-1185">Reference proteome</keyword>
<dbReference type="GO" id="GO:0006352">
    <property type="term" value="P:DNA-templated transcription initiation"/>
    <property type="evidence" value="ECO:0007669"/>
    <property type="project" value="UniProtKB-UniRule"/>
</dbReference>
<dbReference type="SUPFAM" id="SSF88946">
    <property type="entry name" value="Sigma2 domain of RNA polymerase sigma factors"/>
    <property type="match status" value="1"/>
</dbReference>
<proteinExistence type="inferred from homology"/>
<feature type="region of interest" description="Sigma-70 factor domain-2" evidence="6">
    <location>
        <begin position="78"/>
        <end position="150"/>
    </location>
</feature>
<evidence type="ECO:0000256" key="2">
    <source>
        <dbReference type="ARBA" id="ARBA00023015"/>
    </source>
</evidence>
<dbReference type="InterPro" id="IPR007630">
    <property type="entry name" value="RNA_pol_sigma70_r4"/>
</dbReference>
<accession>A0A518N0U2</accession>
<name>A0A518N0U2_9GAMM</name>
<dbReference type="PROSITE" id="PS00716">
    <property type="entry name" value="SIGMA70_2"/>
    <property type="match status" value="1"/>
</dbReference>
<dbReference type="InterPro" id="IPR013324">
    <property type="entry name" value="RNA_pol_sigma_r3/r4-like"/>
</dbReference>
<dbReference type="KEGG" id="lug:FPZ22_00320"/>
<dbReference type="PANTHER" id="PTHR30385:SF7">
    <property type="entry name" value="RNA POLYMERASE SIGMA FACTOR FLIA"/>
    <property type="match status" value="1"/>
</dbReference>
<reference evidence="9 10" key="1">
    <citation type="submission" date="2019-07" db="EMBL/GenBank/DDBJ databases">
        <title>Full genome sequence of Luteimonas sp. Gr-4.</title>
        <authorList>
            <person name="Im W.-T."/>
        </authorList>
    </citation>
    <scope>NUCLEOTIDE SEQUENCE [LARGE SCALE GENOMIC DNA]</scope>
    <source>
        <strain evidence="9 10">Gr-4</strain>
    </source>
</reference>
<dbReference type="Pfam" id="PF04539">
    <property type="entry name" value="Sigma70_r3"/>
    <property type="match status" value="1"/>
</dbReference>
<dbReference type="InterPro" id="IPR012845">
    <property type="entry name" value="RNA_pol_sigma_FliA_WhiG"/>
</dbReference>
<dbReference type="HAMAP" id="MF_00962">
    <property type="entry name" value="Sigma70_FliA"/>
    <property type="match status" value="1"/>
</dbReference>
<keyword evidence="4 6" id="KW-0238">DNA-binding</keyword>
<dbReference type="NCBIfam" id="NF005413">
    <property type="entry name" value="PRK06986.1"/>
    <property type="match status" value="1"/>
</dbReference>
<comment type="similarity">
    <text evidence="6">Belongs to the sigma-70 factor family. FliA subfamily.</text>
</comment>
<dbReference type="PRINTS" id="PR00046">
    <property type="entry name" value="SIGMA70FCT"/>
</dbReference>
<evidence type="ECO:0000313" key="9">
    <source>
        <dbReference type="EMBL" id="QDW65537.1"/>
    </source>
</evidence>
<keyword evidence="5 6" id="KW-0804">Transcription</keyword>
<feature type="domain" description="RNA polymerase sigma-70" evidence="8">
    <location>
        <begin position="266"/>
        <end position="292"/>
    </location>
</feature>
<feature type="DNA-binding region" description="H-T-H motif" evidence="6">
    <location>
        <begin position="267"/>
        <end position="286"/>
    </location>
</feature>
<dbReference type="GO" id="GO:0003899">
    <property type="term" value="F:DNA-directed RNA polymerase activity"/>
    <property type="evidence" value="ECO:0007669"/>
    <property type="project" value="InterPro"/>
</dbReference>
<dbReference type="GO" id="GO:0003677">
    <property type="term" value="F:DNA binding"/>
    <property type="evidence" value="ECO:0007669"/>
    <property type="project" value="UniProtKB-UniRule"/>
</dbReference>
<dbReference type="InterPro" id="IPR007627">
    <property type="entry name" value="RNA_pol_sigma70_r2"/>
</dbReference>
<dbReference type="Pfam" id="PF04545">
    <property type="entry name" value="Sigma70_r4"/>
    <property type="match status" value="1"/>
</dbReference>
<dbReference type="NCBIfam" id="TIGR02479">
    <property type="entry name" value="FliA_WhiG"/>
    <property type="match status" value="1"/>
</dbReference>
<evidence type="ECO:0000313" key="10">
    <source>
        <dbReference type="Proteomes" id="UP000316584"/>
    </source>
</evidence>
<dbReference type="InterPro" id="IPR028617">
    <property type="entry name" value="Sigma70_FliA"/>
</dbReference>